<proteinExistence type="predicted"/>
<evidence type="ECO:0000313" key="2">
    <source>
        <dbReference type="Proteomes" id="UP000191980"/>
    </source>
</evidence>
<dbReference type="STRING" id="1420851.AU255_04960"/>
<name>A0A1V8M6P8_9GAMM</name>
<dbReference type="EMBL" id="LPUF01000001">
    <property type="protein sequence ID" value="OQK17244.1"/>
    <property type="molecule type" value="Genomic_DNA"/>
</dbReference>
<dbReference type="Proteomes" id="UP000191980">
    <property type="component" value="Unassembled WGS sequence"/>
</dbReference>
<dbReference type="AlphaFoldDB" id="A0A1V8M6P8"/>
<reference evidence="1 2" key="1">
    <citation type="submission" date="2015-12" db="EMBL/GenBank/DDBJ databases">
        <authorList>
            <person name="Shamseldin A."/>
            <person name="Moawad H."/>
            <person name="Abd El-Rahim W.M."/>
            <person name="Sadowsky M.J."/>
        </authorList>
    </citation>
    <scope>NUCLEOTIDE SEQUENCE [LARGE SCALE GENOMIC DNA]</scope>
    <source>
        <strain evidence="1 2">WF1</strain>
    </source>
</reference>
<gene>
    <name evidence="1" type="ORF">AU255_04960</name>
</gene>
<protein>
    <submittedName>
        <fullName evidence="1">Uncharacterized protein</fullName>
    </submittedName>
</protein>
<keyword evidence="2" id="KW-1185">Reference proteome</keyword>
<evidence type="ECO:0000313" key="1">
    <source>
        <dbReference type="EMBL" id="OQK17244.1"/>
    </source>
</evidence>
<accession>A0A1V8M6P8</accession>
<comment type="caution">
    <text evidence="1">The sequence shown here is derived from an EMBL/GenBank/DDBJ whole genome shotgun (WGS) entry which is preliminary data.</text>
</comment>
<dbReference type="RefSeq" id="WP_080521857.1">
    <property type="nucleotide sequence ID" value="NZ_LPUF01000001.1"/>
</dbReference>
<sequence length="75" mass="8745">MLQFDGQNREEYSRNSNGVFINNIINTKMYLLNVTRNNEPFVLCEYETEEQAVTALEALLDQYGDEITYTLDEQA</sequence>
<organism evidence="1 2">
    <name type="scientific">Methyloprofundus sedimenti</name>
    <dbReference type="NCBI Taxonomy" id="1420851"/>
    <lineage>
        <taxon>Bacteria</taxon>
        <taxon>Pseudomonadati</taxon>
        <taxon>Pseudomonadota</taxon>
        <taxon>Gammaproteobacteria</taxon>
        <taxon>Methylococcales</taxon>
        <taxon>Methylococcaceae</taxon>
        <taxon>Methyloprofundus</taxon>
    </lineage>
</organism>